<accession>R9TBP4</accession>
<dbReference type="InParanoid" id="R9TBP4"/>
<dbReference type="Proteomes" id="UP000014070">
    <property type="component" value="Chromosome"/>
</dbReference>
<evidence type="ECO:0000313" key="2">
    <source>
        <dbReference type="Proteomes" id="UP000014070"/>
    </source>
</evidence>
<proteinExistence type="predicted"/>
<dbReference type="InterPro" id="IPR036390">
    <property type="entry name" value="WH_DNA-bd_sf"/>
</dbReference>
<dbReference type="AlphaFoldDB" id="R9TBP4"/>
<dbReference type="HOGENOM" id="CLU_185755_0_0_2"/>
<dbReference type="InterPro" id="IPR036388">
    <property type="entry name" value="WH-like_DNA-bd_sf"/>
</dbReference>
<keyword evidence="2" id="KW-1185">Reference proteome</keyword>
<dbReference type="KEGG" id="mer:MMINT_18380"/>
<reference evidence="1 2" key="1">
    <citation type="journal article" date="2013" name="Genome Announc.">
        <title>Genome sequence of 'Candidatus Methanomassiliicoccus intestinalis' Issoire-Mx1, a third thermoplasmatales-related methanogenic archaeon from human feces.</title>
        <authorList>
            <person name="Borrel G."/>
            <person name="Harris H.M."/>
            <person name="Parisot N."/>
            <person name="Gaci N."/>
            <person name="Tottey W."/>
            <person name="Mihajlovski A."/>
            <person name="Deane J."/>
            <person name="Gribaldo S."/>
            <person name="Bardot O."/>
            <person name="Peyretaillade E."/>
            <person name="Peyret P."/>
            <person name="O'Toole P.W."/>
            <person name="Brugere J.F."/>
        </authorList>
    </citation>
    <scope>NUCLEOTIDE SEQUENCE [LARGE SCALE GENOMIC DNA]</scope>
    <source>
        <strain evidence="1 2">Issoire-Mx1</strain>
    </source>
</reference>
<dbReference type="Gene3D" id="1.10.10.10">
    <property type="entry name" value="Winged helix-like DNA-binding domain superfamily/Winged helix DNA-binding domain"/>
    <property type="match status" value="1"/>
</dbReference>
<evidence type="ECO:0008006" key="3">
    <source>
        <dbReference type="Google" id="ProtNLM"/>
    </source>
</evidence>
<name>R9TBP4_METII</name>
<sequence>MKTVLDMSGAVSIITYLLECDDEPYISDLHFINDNHKFLVSVLERLQNDGVIVLKEQKVRRSRKVSLTEKGKQVAELLKQAEDLIND</sequence>
<protein>
    <recommendedName>
        <fullName evidence="3">ArnR1-like winged helix-turn-helix domain-containing protein</fullName>
    </recommendedName>
</protein>
<evidence type="ECO:0000313" key="1">
    <source>
        <dbReference type="EMBL" id="AGN27116.1"/>
    </source>
</evidence>
<organism evidence="1 2">
    <name type="scientific">Methanomassiliicoccus intestinalis (strain Issoire-Mx1)</name>
    <dbReference type="NCBI Taxonomy" id="1295009"/>
    <lineage>
        <taxon>Archaea</taxon>
        <taxon>Methanobacteriati</taxon>
        <taxon>Thermoplasmatota</taxon>
        <taxon>Thermoplasmata</taxon>
        <taxon>Methanomassiliicoccales</taxon>
        <taxon>Methanomassiliicoccaceae</taxon>
        <taxon>Methanomassiliicoccus</taxon>
    </lineage>
</organism>
<dbReference type="EMBL" id="CP005934">
    <property type="protein sequence ID" value="AGN27116.1"/>
    <property type="molecule type" value="Genomic_DNA"/>
</dbReference>
<dbReference type="SUPFAM" id="SSF46785">
    <property type="entry name" value="Winged helix' DNA-binding domain"/>
    <property type="match status" value="1"/>
</dbReference>
<gene>
    <name evidence="1" type="ORF">MMINT_18380</name>
</gene>